<evidence type="ECO:0000259" key="3">
    <source>
        <dbReference type="Pfam" id="PF13628"/>
    </source>
</evidence>
<dbReference type="Gene3D" id="1.20.1260.10">
    <property type="match status" value="1"/>
</dbReference>
<proteinExistence type="predicted"/>
<name>U5W2Q9_9ACTN</name>
<evidence type="ECO:0000256" key="1">
    <source>
        <dbReference type="SAM" id="Phobius"/>
    </source>
</evidence>
<dbReference type="PANTHER" id="PTHR38593:SF1">
    <property type="entry name" value="BLR2558 PROTEIN"/>
    <property type="match status" value="1"/>
</dbReference>
<feature type="domain" description="DUF4142" evidence="3">
    <location>
        <begin position="57"/>
        <end position="187"/>
    </location>
</feature>
<sequence length="272" mass="29495">MLAVDRLVRSRRRLSGAVLVAVALVLLDPQVAHAEPGVPVPPNGLLTDRGKGNISDADKDFAIKVRLAGLWEIPAGEMAQKKSDDPRIQEIGRDIAAQHETLDKLVRDAAKKLDITLPSKPNADQQTWLAEMRDAEGEDFDRVYIDRLRAAHGKIFPAIATIRASTRNDTVRKLAQRTNQFVMTHMTLLESSGIVDFAALPTAPPPAAATSGPATATKLQSSGTPLALGGTSLLTIIVVALASVAATALVCRRFMQTSRRPYRRQSGRYYET</sequence>
<dbReference type="EMBL" id="CP006272">
    <property type="protein sequence ID" value="AGZ43297.1"/>
    <property type="molecule type" value="Genomic_DNA"/>
</dbReference>
<keyword evidence="2" id="KW-0732">Signal</keyword>
<dbReference type="Pfam" id="PF13628">
    <property type="entry name" value="DUF4142"/>
    <property type="match status" value="1"/>
</dbReference>
<keyword evidence="5" id="KW-1185">Reference proteome</keyword>
<dbReference type="HOGENOM" id="CLU_079636_0_2_11"/>
<keyword evidence="1" id="KW-0812">Transmembrane</keyword>
<feature type="transmembrane region" description="Helical" evidence="1">
    <location>
        <begin position="226"/>
        <end position="251"/>
    </location>
</feature>
<feature type="chain" id="PRO_5004665629" description="DUF4142 domain-containing protein" evidence="2">
    <location>
        <begin position="35"/>
        <end position="272"/>
    </location>
</feature>
<dbReference type="RefSeq" id="WP_023363887.1">
    <property type="nucleotide sequence ID" value="NC_022657.1"/>
</dbReference>
<keyword evidence="1" id="KW-1133">Transmembrane helix</keyword>
<evidence type="ECO:0000313" key="4">
    <source>
        <dbReference type="EMBL" id="AGZ43297.1"/>
    </source>
</evidence>
<evidence type="ECO:0000313" key="5">
    <source>
        <dbReference type="Proteomes" id="UP000017746"/>
    </source>
</evidence>
<dbReference type="InterPro" id="IPR025419">
    <property type="entry name" value="DUF4142"/>
</dbReference>
<feature type="signal peptide" evidence="2">
    <location>
        <begin position="1"/>
        <end position="34"/>
    </location>
</feature>
<accession>U5W2Q9</accession>
<reference evidence="4 5" key="1">
    <citation type="journal article" date="2014" name="J. Biotechnol.">
        <title>Complete genome sequence of the actinobacterium Actinoplanes friuliensis HAG 010964, producer of the lipopeptide antibiotic friulimycin.</title>
        <authorList>
            <person name="Ruckert C."/>
            <person name="Szczepanowski R."/>
            <person name="Albersmeier A."/>
            <person name="Goesmann A."/>
            <person name="Fischer N."/>
            <person name="Steinkamper A."/>
            <person name="Puhler A."/>
            <person name="Biener R."/>
            <person name="Schwartz D."/>
            <person name="Kalinowski J."/>
        </authorList>
    </citation>
    <scope>NUCLEOTIDE SEQUENCE [LARGE SCALE GENOMIC DNA]</scope>
    <source>
        <strain evidence="4 5">DSM 7358</strain>
    </source>
</reference>
<dbReference type="InterPro" id="IPR012347">
    <property type="entry name" value="Ferritin-like"/>
</dbReference>
<organism evidence="4 5">
    <name type="scientific">Actinoplanes friuliensis DSM 7358</name>
    <dbReference type="NCBI Taxonomy" id="1246995"/>
    <lineage>
        <taxon>Bacteria</taxon>
        <taxon>Bacillati</taxon>
        <taxon>Actinomycetota</taxon>
        <taxon>Actinomycetes</taxon>
        <taxon>Micromonosporales</taxon>
        <taxon>Micromonosporaceae</taxon>
        <taxon>Actinoplanes</taxon>
    </lineage>
</organism>
<dbReference type="AlphaFoldDB" id="U5W2Q9"/>
<dbReference type="STRING" id="1246995.AFR_25155"/>
<gene>
    <name evidence="4" type="ORF">AFR_25155</name>
</gene>
<evidence type="ECO:0000256" key="2">
    <source>
        <dbReference type="SAM" id="SignalP"/>
    </source>
</evidence>
<dbReference type="KEGG" id="afs:AFR_25155"/>
<dbReference type="PATRIC" id="fig|1246995.3.peg.5097"/>
<dbReference type="Proteomes" id="UP000017746">
    <property type="component" value="Chromosome"/>
</dbReference>
<dbReference type="PANTHER" id="PTHR38593">
    <property type="entry name" value="BLR2558 PROTEIN"/>
    <property type="match status" value="1"/>
</dbReference>
<keyword evidence="1" id="KW-0472">Membrane</keyword>
<protein>
    <recommendedName>
        <fullName evidence="3">DUF4142 domain-containing protein</fullName>
    </recommendedName>
</protein>
<dbReference type="eggNOG" id="COG3652">
    <property type="taxonomic scope" value="Bacteria"/>
</dbReference>